<keyword evidence="11" id="KW-1185">Reference proteome</keyword>
<evidence type="ECO:0000256" key="4">
    <source>
        <dbReference type="ARBA" id="ARBA00023136"/>
    </source>
</evidence>
<keyword evidence="3 7" id="KW-1133">Transmembrane helix</keyword>
<feature type="transmembrane region" description="Helical" evidence="7">
    <location>
        <begin position="377"/>
        <end position="397"/>
    </location>
</feature>
<dbReference type="InterPro" id="IPR000152">
    <property type="entry name" value="EGF-type_Asp/Asn_hydroxyl_site"/>
</dbReference>
<dbReference type="PROSITE" id="PS00010">
    <property type="entry name" value="ASX_HYDROXYL"/>
    <property type="match status" value="1"/>
</dbReference>
<dbReference type="EMBL" id="JBBCAQ010000041">
    <property type="protein sequence ID" value="KAK7571188.1"/>
    <property type="molecule type" value="Genomic_DNA"/>
</dbReference>
<dbReference type="InterPro" id="IPR018097">
    <property type="entry name" value="EGF_Ca-bd_CS"/>
</dbReference>
<accession>A0AAN9XY61</accession>
<feature type="chain" id="PRO_5042829943" description="EGF-like domain-containing protein" evidence="8">
    <location>
        <begin position="21"/>
        <end position="782"/>
    </location>
</feature>
<keyword evidence="6" id="KW-0245">EGF-like domain</keyword>
<evidence type="ECO:0000256" key="1">
    <source>
        <dbReference type="ARBA" id="ARBA00004370"/>
    </source>
</evidence>
<dbReference type="SUPFAM" id="SSF103473">
    <property type="entry name" value="MFS general substrate transporter"/>
    <property type="match status" value="1"/>
</dbReference>
<dbReference type="GO" id="GO:0005509">
    <property type="term" value="F:calcium ion binding"/>
    <property type="evidence" value="ECO:0007669"/>
    <property type="project" value="InterPro"/>
</dbReference>
<dbReference type="AlphaFoldDB" id="A0AAN9XY61"/>
<dbReference type="Pfam" id="PF00083">
    <property type="entry name" value="Sugar_tr"/>
    <property type="match status" value="1"/>
</dbReference>
<comment type="caution">
    <text evidence="10">The sequence shown here is derived from an EMBL/GenBank/DDBJ whole genome shotgun (WGS) entry which is preliminary data.</text>
</comment>
<dbReference type="SUPFAM" id="SSF57196">
    <property type="entry name" value="EGF/Laminin"/>
    <property type="match status" value="1"/>
</dbReference>
<proteinExistence type="predicted"/>
<feature type="transmembrane region" description="Helical" evidence="7">
    <location>
        <begin position="691"/>
        <end position="714"/>
    </location>
</feature>
<dbReference type="PANTHER" id="PTHR48021:SF1">
    <property type="entry name" value="GH07001P-RELATED"/>
    <property type="match status" value="1"/>
</dbReference>
<evidence type="ECO:0000256" key="6">
    <source>
        <dbReference type="PROSITE-ProRule" id="PRU00076"/>
    </source>
</evidence>
<gene>
    <name evidence="10" type="ORF">V9T40_014792</name>
</gene>
<dbReference type="Proteomes" id="UP001367676">
    <property type="component" value="Unassembled WGS sequence"/>
</dbReference>
<evidence type="ECO:0000256" key="8">
    <source>
        <dbReference type="SAM" id="SignalP"/>
    </source>
</evidence>
<keyword evidence="4 7" id="KW-0472">Membrane</keyword>
<evidence type="ECO:0000256" key="7">
    <source>
        <dbReference type="SAM" id="Phobius"/>
    </source>
</evidence>
<feature type="transmembrane region" description="Helical" evidence="7">
    <location>
        <begin position="402"/>
        <end position="421"/>
    </location>
</feature>
<dbReference type="InterPro" id="IPR036259">
    <property type="entry name" value="MFS_trans_sf"/>
</dbReference>
<evidence type="ECO:0000256" key="5">
    <source>
        <dbReference type="ARBA" id="ARBA00023157"/>
    </source>
</evidence>
<dbReference type="PROSITE" id="PS50026">
    <property type="entry name" value="EGF_3"/>
    <property type="match status" value="1"/>
</dbReference>
<feature type="signal peptide" evidence="8">
    <location>
        <begin position="1"/>
        <end position="20"/>
    </location>
</feature>
<comment type="subcellular location">
    <subcellularLocation>
        <location evidence="1">Membrane</location>
    </subcellularLocation>
</comment>
<feature type="domain" description="EGF-like" evidence="9">
    <location>
        <begin position="321"/>
        <end position="359"/>
    </location>
</feature>
<reference evidence="10 11" key="1">
    <citation type="submission" date="2024-03" db="EMBL/GenBank/DDBJ databases">
        <title>Adaptation during the transition from Ophiocordyceps entomopathogen to insect associate is accompanied by gene loss and intensified selection.</title>
        <authorList>
            <person name="Ward C.M."/>
            <person name="Onetto C.A."/>
            <person name="Borneman A.R."/>
        </authorList>
    </citation>
    <scope>NUCLEOTIDE SEQUENCE [LARGE SCALE GENOMIC DNA]</scope>
    <source>
        <strain evidence="10">AWRI1</strain>
        <tissue evidence="10">Single Adult Female</tissue>
    </source>
</reference>
<feature type="transmembrane region" description="Helical" evidence="7">
    <location>
        <begin position="726"/>
        <end position="749"/>
    </location>
</feature>
<dbReference type="GO" id="GO:0022857">
    <property type="term" value="F:transmembrane transporter activity"/>
    <property type="evidence" value="ECO:0007669"/>
    <property type="project" value="InterPro"/>
</dbReference>
<dbReference type="GO" id="GO:0016020">
    <property type="term" value="C:membrane"/>
    <property type="evidence" value="ECO:0007669"/>
    <property type="project" value="UniProtKB-SubCell"/>
</dbReference>
<feature type="transmembrane region" description="Helical" evidence="7">
    <location>
        <begin position="607"/>
        <end position="628"/>
    </location>
</feature>
<dbReference type="InterPro" id="IPR005828">
    <property type="entry name" value="MFS_sugar_transport-like"/>
</dbReference>
<dbReference type="InterPro" id="IPR000742">
    <property type="entry name" value="EGF"/>
</dbReference>
<comment type="caution">
    <text evidence="6">Lacks conserved residue(s) required for the propagation of feature annotation.</text>
</comment>
<dbReference type="InterPro" id="IPR050549">
    <property type="entry name" value="MFS_Trehalose_Transporter"/>
</dbReference>
<protein>
    <recommendedName>
        <fullName evidence="9">EGF-like domain-containing protein</fullName>
    </recommendedName>
</protein>
<dbReference type="CDD" id="cd00054">
    <property type="entry name" value="EGF_CA"/>
    <property type="match status" value="1"/>
</dbReference>
<dbReference type="PROSITE" id="PS01187">
    <property type="entry name" value="EGF_CA"/>
    <property type="match status" value="1"/>
</dbReference>
<feature type="transmembrane region" description="Helical" evidence="7">
    <location>
        <begin position="427"/>
        <end position="447"/>
    </location>
</feature>
<sequence length="782" mass="89459">MNFNILSLILILHKNNCFDAQDITTEDNITVNETKGDSTIEMIPDSDQLDIYDDSDTEWIKTAVVEVAYYLRSHKFNDFDRRYYNKTPAAKESNLFGSFPNPPLKHFHWNVFSQCKTSFTTCLRYLYETVLDAYLQRSVDTVYVIRSKNLSKGSIEIPAIEKKCVNLRNLDDKEVEPFDGGLDRFQWRATASYYMCSFTMQKIPYLAHFGEPCDNFSNCLQKYQLSNHDFRTNDSIPFQCAMYSFCPDPCCSSLKVVESSGQCGHPKEFGNPCSQLNNDTCSLNFTLNTSFTSMIYNQWNVTCICQNSSFEWSSRYGMCIDHNECRYDNPCDPETEVCLNSYGNYFCFCKFGYEWSSSTNKCILSEILTRALKRYGGAPYVMAIGGICAATVATYVYGRKKVITVVIILYLVPLLISASDLGPFIDYLGSLTNQFGQNMIPIMYSIYTTEVVDAKLRAFFFGLYFPATRIGTIISQLLPLPSKLAILCGLILIITALVLSVLAPETPYWLALVGRREEAQRVVEWLKDGPASAAESTYVFERAEYDAERKYTELVPIIRSRRFYIPIVLYLFAVLGSYNMCALFNAAGFRHANALGMDYSFMYRRVAADYTVIHFIRDVYFFLGCGLYQFLCLKMSRRRLFLLSMVLCLTFFWTNLAAMLGVAPFMVILHACEIFLHMGDAQINVMYPPEIFPSILRELGIGTCYAMYVFLGSFENYGRLNKPRSVADFFSVMIFTGYPVGLVFSYLMMPETKDMPQVEIENVARYLKVKPLAKEDDEEDES</sequence>
<dbReference type="InterPro" id="IPR001881">
    <property type="entry name" value="EGF-like_Ca-bd_dom"/>
</dbReference>
<dbReference type="Gene3D" id="1.20.1250.20">
    <property type="entry name" value="MFS general substrate transporter like domains"/>
    <property type="match status" value="1"/>
</dbReference>
<evidence type="ECO:0000313" key="10">
    <source>
        <dbReference type="EMBL" id="KAK7571188.1"/>
    </source>
</evidence>
<feature type="transmembrane region" description="Helical" evidence="7">
    <location>
        <begin position="567"/>
        <end position="587"/>
    </location>
</feature>
<dbReference type="SMART" id="SM00179">
    <property type="entry name" value="EGF_CA"/>
    <property type="match status" value="1"/>
</dbReference>
<feature type="transmembrane region" description="Helical" evidence="7">
    <location>
        <begin position="459"/>
        <end position="478"/>
    </location>
</feature>
<keyword evidence="8" id="KW-0732">Signal</keyword>
<name>A0AAN9XY61_9HEMI</name>
<organism evidence="10 11">
    <name type="scientific">Parthenolecanium corni</name>
    <dbReference type="NCBI Taxonomy" id="536013"/>
    <lineage>
        <taxon>Eukaryota</taxon>
        <taxon>Metazoa</taxon>
        <taxon>Ecdysozoa</taxon>
        <taxon>Arthropoda</taxon>
        <taxon>Hexapoda</taxon>
        <taxon>Insecta</taxon>
        <taxon>Pterygota</taxon>
        <taxon>Neoptera</taxon>
        <taxon>Paraneoptera</taxon>
        <taxon>Hemiptera</taxon>
        <taxon>Sternorrhyncha</taxon>
        <taxon>Coccoidea</taxon>
        <taxon>Coccidae</taxon>
        <taxon>Parthenolecanium</taxon>
    </lineage>
</organism>
<evidence type="ECO:0000313" key="11">
    <source>
        <dbReference type="Proteomes" id="UP001367676"/>
    </source>
</evidence>
<keyword evidence="2 7" id="KW-0812">Transmembrane</keyword>
<keyword evidence="5" id="KW-1015">Disulfide bond</keyword>
<dbReference type="PANTHER" id="PTHR48021">
    <property type="match status" value="1"/>
</dbReference>
<dbReference type="Gene3D" id="2.10.25.10">
    <property type="entry name" value="Laminin"/>
    <property type="match status" value="1"/>
</dbReference>
<evidence type="ECO:0000259" key="9">
    <source>
        <dbReference type="PROSITE" id="PS50026"/>
    </source>
</evidence>
<feature type="transmembrane region" description="Helical" evidence="7">
    <location>
        <begin position="640"/>
        <end position="671"/>
    </location>
</feature>
<feature type="transmembrane region" description="Helical" evidence="7">
    <location>
        <begin position="484"/>
        <end position="503"/>
    </location>
</feature>
<evidence type="ECO:0000256" key="2">
    <source>
        <dbReference type="ARBA" id="ARBA00022692"/>
    </source>
</evidence>
<evidence type="ECO:0000256" key="3">
    <source>
        <dbReference type="ARBA" id="ARBA00022989"/>
    </source>
</evidence>